<dbReference type="GO" id="GO:0006281">
    <property type="term" value="P:DNA repair"/>
    <property type="evidence" value="ECO:0007669"/>
    <property type="project" value="UniProtKB-KW"/>
</dbReference>
<keyword evidence="4" id="KW-0378">Hydrolase</keyword>
<dbReference type="Pfam" id="PF03167">
    <property type="entry name" value="UDG"/>
    <property type="match status" value="1"/>
</dbReference>
<evidence type="ECO:0000256" key="5">
    <source>
        <dbReference type="ARBA" id="ARBA00023004"/>
    </source>
</evidence>
<dbReference type="SMART" id="SM00987">
    <property type="entry name" value="UreE_C"/>
    <property type="match status" value="1"/>
</dbReference>
<dbReference type="SUPFAM" id="SSF52141">
    <property type="entry name" value="Uracil-DNA glycosylase-like"/>
    <property type="match status" value="1"/>
</dbReference>
<evidence type="ECO:0000313" key="11">
    <source>
        <dbReference type="Proteomes" id="UP000078103"/>
    </source>
</evidence>
<keyword evidence="1" id="KW-0004">4Fe-4S</keyword>
<keyword evidence="5" id="KW-0408">Iron</keyword>
<dbReference type="InterPro" id="IPR036895">
    <property type="entry name" value="Uracil-DNA_glycosylase-like_sf"/>
</dbReference>
<evidence type="ECO:0000256" key="6">
    <source>
        <dbReference type="ARBA" id="ARBA00023014"/>
    </source>
</evidence>
<evidence type="ECO:0000313" key="10">
    <source>
        <dbReference type="EMBL" id="OAM23571.1"/>
    </source>
</evidence>
<dbReference type="AlphaFoldDB" id="A0A1A9RS01"/>
<dbReference type="PANTHER" id="PTHR33693">
    <property type="entry name" value="TYPE-5 URACIL-DNA GLYCOSYLASE"/>
    <property type="match status" value="1"/>
</dbReference>
<dbReference type="GO" id="GO:0097506">
    <property type="term" value="F:deaminated base DNA N-glycosylase activity"/>
    <property type="evidence" value="ECO:0007669"/>
    <property type="project" value="UniProtKB-ARBA"/>
</dbReference>
<feature type="domain" description="Uracil-DNA glycosylase-like" evidence="9">
    <location>
        <begin position="195"/>
        <end position="333"/>
    </location>
</feature>
<feature type="compositionally biased region" description="Polar residues" evidence="8">
    <location>
        <begin position="88"/>
        <end position="97"/>
    </location>
</feature>
<evidence type="ECO:0000256" key="3">
    <source>
        <dbReference type="ARBA" id="ARBA00022763"/>
    </source>
</evidence>
<keyword evidence="6" id="KW-0411">Iron-sulfur</keyword>
<dbReference type="InterPro" id="IPR051536">
    <property type="entry name" value="UDG_Type-4/5"/>
</dbReference>
<dbReference type="Gene3D" id="3.40.470.10">
    <property type="entry name" value="Uracil-DNA glycosylase-like domain"/>
    <property type="match status" value="1"/>
</dbReference>
<dbReference type="RefSeq" id="WP_064105360.1">
    <property type="nucleotide sequence ID" value="NZ_LXSH01000012.1"/>
</dbReference>
<dbReference type="GO" id="GO:0051539">
    <property type="term" value="F:4 iron, 4 sulfur cluster binding"/>
    <property type="evidence" value="ECO:0007669"/>
    <property type="project" value="UniProtKB-KW"/>
</dbReference>
<reference evidence="11" key="1">
    <citation type="submission" date="2016-05" db="EMBL/GenBank/DDBJ databases">
        <title>Draft genome of Corynebacterium afermentans subsp. afermentans LCDC 88199T.</title>
        <authorList>
            <person name="Bernier A.-M."/>
            <person name="Bernard K."/>
        </authorList>
    </citation>
    <scope>NUCLEOTIDE SEQUENCE [LARGE SCALE GENOMIC DNA]</scope>
    <source>
        <strain evidence="11">NML120819</strain>
    </source>
</reference>
<evidence type="ECO:0000256" key="2">
    <source>
        <dbReference type="ARBA" id="ARBA00022723"/>
    </source>
</evidence>
<feature type="region of interest" description="Disordered" evidence="8">
    <location>
        <begin position="26"/>
        <end position="125"/>
    </location>
</feature>
<dbReference type="CDD" id="cd10030">
    <property type="entry name" value="UDG-F4_TTUDGA_SPO1dp_like"/>
    <property type="match status" value="1"/>
</dbReference>
<gene>
    <name evidence="10" type="ORF">A7P89_03355</name>
</gene>
<evidence type="ECO:0000256" key="8">
    <source>
        <dbReference type="SAM" id="MobiDB-lite"/>
    </source>
</evidence>
<organism evidence="10 11">
    <name type="scientific">Eikenella corrodens</name>
    <dbReference type="NCBI Taxonomy" id="539"/>
    <lineage>
        <taxon>Bacteria</taxon>
        <taxon>Pseudomonadati</taxon>
        <taxon>Pseudomonadota</taxon>
        <taxon>Betaproteobacteria</taxon>
        <taxon>Neisseriales</taxon>
        <taxon>Neisseriaceae</taxon>
        <taxon>Eikenella</taxon>
    </lineage>
</organism>
<comment type="caution">
    <text evidence="10">The sequence shown here is derived from an EMBL/GenBank/DDBJ whole genome shotgun (WGS) entry which is preliminary data.</text>
</comment>
<sequence length="342" mass="37583">MLNSRYPRLHEALGLGPMWLKRSARIAENTRPESQRLPENGQTELRTAPTAGQRLPENRQSEPRPSVHNALQPIPPHSAAAQTRLPENEQSGLQQNEAGGLQQHPNRTLAPNQAAARPAPPPQGHRADVLAAIAAPQPFQPAPVPAENESDPFAAVQRLWAALPHTAFASPEELQRQAAACAACSLHSQRKQALSGYGAMPARLMVISLNPAPSDDETGRLISDRHGRLLDNMLAAIGLAPEQVFRTAWLRCTPRIALKTTPEEQVRCAAFIRQEFAWVQPQAVLLLGNSFYDPTRRWLLEQLIGHTPAFTVPHPAILLRQPELKAQTWHSLKQLKAALAKA</sequence>
<dbReference type="EMBL" id="LXSH01000012">
    <property type="protein sequence ID" value="OAM23571.1"/>
    <property type="molecule type" value="Genomic_DNA"/>
</dbReference>
<dbReference type="SMART" id="SM00986">
    <property type="entry name" value="UDG"/>
    <property type="match status" value="1"/>
</dbReference>
<dbReference type="InterPro" id="IPR005122">
    <property type="entry name" value="Uracil-DNA_glycosylase-like"/>
</dbReference>
<proteinExistence type="predicted"/>
<evidence type="ECO:0000259" key="9">
    <source>
        <dbReference type="SMART" id="SM00986"/>
    </source>
</evidence>
<dbReference type="Proteomes" id="UP000078103">
    <property type="component" value="Unassembled WGS sequence"/>
</dbReference>
<protein>
    <recommendedName>
        <fullName evidence="9">Uracil-DNA glycosylase-like domain-containing protein</fullName>
    </recommendedName>
</protein>
<evidence type="ECO:0000256" key="7">
    <source>
        <dbReference type="ARBA" id="ARBA00023204"/>
    </source>
</evidence>
<keyword evidence="2" id="KW-0479">Metal-binding</keyword>
<evidence type="ECO:0000256" key="1">
    <source>
        <dbReference type="ARBA" id="ARBA00022485"/>
    </source>
</evidence>
<name>A0A1A9RS01_EIKCO</name>
<keyword evidence="7" id="KW-0234">DNA repair</keyword>
<dbReference type="GO" id="GO:0046872">
    <property type="term" value="F:metal ion binding"/>
    <property type="evidence" value="ECO:0007669"/>
    <property type="project" value="UniProtKB-KW"/>
</dbReference>
<accession>A0A1A9RS01</accession>
<evidence type="ECO:0000256" key="4">
    <source>
        <dbReference type="ARBA" id="ARBA00022801"/>
    </source>
</evidence>
<keyword evidence="3" id="KW-0227">DNA damage</keyword>